<evidence type="ECO:0000313" key="1">
    <source>
        <dbReference type="EMBL" id="AVR89749.1"/>
    </source>
</evidence>
<dbReference type="EMBL" id="CP028339">
    <property type="protein sequence ID" value="AVR89749.1"/>
    <property type="molecule type" value="Genomic_DNA"/>
</dbReference>
<sequence length="74" mass="8047">MIKVLNGEHAPVHVHVVHPDGMAVVYLDGSALNAHQKVPAAVLNAAAAWVVAHEAEIRAEWKRLDNPEDRGEKP</sequence>
<dbReference type="Proteomes" id="UP000241885">
    <property type="component" value="Chromosome"/>
</dbReference>
<evidence type="ECO:0008006" key="3">
    <source>
        <dbReference type="Google" id="ProtNLM"/>
    </source>
</evidence>
<protein>
    <recommendedName>
        <fullName evidence="3">DUF4160 domain-containing protein</fullName>
    </recommendedName>
</protein>
<dbReference type="RefSeq" id="WP_107221808.1">
    <property type="nucleotide sequence ID" value="NZ_CP028339.1"/>
</dbReference>
<evidence type="ECO:0000313" key="2">
    <source>
        <dbReference type="Proteomes" id="UP000241885"/>
    </source>
</evidence>
<dbReference type="Pfam" id="PF13711">
    <property type="entry name" value="DUF4160"/>
    <property type="match status" value="1"/>
</dbReference>
<dbReference type="AlphaFoldDB" id="A0A2R4BQX8"/>
<gene>
    <name evidence="1" type="ORF">Tharo_2867</name>
</gene>
<dbReference type="KEGG" id="tak:Tharo_2867"/>
<organism evidence="1 2">
    <name type="scientific">Thauera aromatica K172</name>
    <dbReference type="NCBI Taxonomy" id="44139"/>
    <lineage>
        <taxon>Bacteria</taxon>
        <taxon>Pseudomonadati</taxon>
        <taxon>Pseudomonadota</taxon>
        <taxon>Betaproteobacteria</taxon>
        <taxon>Rhodocyclales</taxon>
        <taxon>Zoogloeaceae</taxon>
        <taxon>Thauera</taxon>
    </lineage>
</organism>
<reference evidence="1 2" key="1">
    <citation type="submission" date="2018-03" db="EMBL/GenBank/DDBJ databases">
        <title>Complete genome sequence of Thauera aromatica, a model organism for studying aromatic compound degradation under denitrifying conditions.</title>
        <authorList>
            <person name="Lo H.-Y."/>
            <person name="Goris T."/>
            <person name="Boll M."/>
            <person name="Mueller J.A."/>
        </authorList>
    </citation>
    <scope>NUCLEOTIDE SEQUENCE [LARGE SCALE GENOMIC DNA]</scope>
    <source>
        <strain evidence="1 2">K172</strain>
    </source>
</reference>
<dbReference type="InterPro" id="IPR025427">
    <property type="entry name" value="DUF4160"/>
</dbReference>
<keyword evidence="2" id="KW-1185">Reference proteome</keyword>
<name>A0A2R4BQX8_THAAR</name>
<accession>A0A2R4BQX8</accession>
<proteinExistence type="predicted"/>